<sequence>MSNLPNTPRICSTGHCKNVVADSKYKRCEKCRERDRVYQENKRAKEKALKTAGDGSERLGPGNENSKTNGEDGPLEIYEDAHGLMEALRSHFKHPRVSFRGAYQIPIDSMVDCRERAQMTAREVWQVTGYRFTVHDHEKLKTGHKIRLWCSQDEAHRKAYRTNRNSGPMHRDNPGMHRFCCNSKLLVTCKTAASAENQLLVSIYIKHEMAHVPYYDVALPPDAAQVIRDNIGWATPNELVRQIQATHPNVTAKQIHAAWTKMSETLWKRDPEQLLSARTLLEEFKDDVDVFEVKTQDGVEQICWGMKRINMQLRGKIVEIGLDATYNTNSKHLELYSIMAEHDNAGFPLSYCLLSTATSIEVHKRTNALKVWRNMSGTRMAREVWPVKLQLCWWHLRRAVRQRFSKNKLSTSPYDAHRAHDDFPFISPSFVPTGQADASEHEGGIRDARPVRAEDHPGKQSVNAVHLRIHVPPSMQQLPPPSPFPSDPLAPTLTSCVMANTTGEPQAPIAITTAVDIVSKPSAAAIGSGETEEASRRTFCPEEFREPLINMMERHFCAHPLIPGYSHPSPEGIREWAVKEVYAYCVQQDLREVWAYLWENWYRRGRWELWARAPDPQIPRLKTTMLLESHWRRIKHDFLNHFHQPRIDLLVWILVVKLAPTYYRKLDIRLNDIGRFRELADWHKSFKREWKRCENAPYKLPLNPKYRPDPYRWVCTLHPVNPAFFLEVTRNRTIPFWSHTSLIPLNGIILNAAAATNLSAANELSAEAASNLREGSAPPHDDDVDDSDSESALVDVGQRMLWNAKALALFDWLGICEGKRRPFIRPEA</sequence>
<dbReference type="OMA" id="RIKHDFL"/>
<evidence type="ECO:0000313" key="3">
    <source>
        <dbReference type="Proteomes" id="UP000092993"/>
    </source>
</evidence>
<name>A0A1C7MPD3_GRIFR</name>
<feature type="compositionally biased region" description="Basic and acidic residues" evidence="1">
    <location>
        <begin position="39"/>
        <end position="49"/>
    </location>
</feature>
<evidence type="ECO:0008006" key="4">
    <source>
        <dbReference type="Google" id="ProtNLM"/>
    </source>
</evidence>
<gene>
    <name evidence="2" type="ORF">A0H81_00404</name>
</gene>
<feature type="region of interest" description="Disordered" evidence="1">
    <location>
        <begin position="39"/>
        <end position="73"/>
    </location>
</feature>
<comment type="caution">
    <text evidence="2">The sequence shown here is derived from an EMBL/GenBank/DDBJ whole genome shotgun (WGS) entry which is preliminary data.</text>
</comment>
<dbReference type="STRING" id="5627.A0A1C7MPD3"/>
<dbReference type="OrthoDB" id="3262412at2759"/>
<proteinExistence type="predicted"/>
<protein>
    <recommendedName>
        <fullName evidence="4">MULE transposase domain-containing protein</fullName>
    </recommendedName>
</protein>
<evidence type="ECO:0000313" key="2">
    <source>
        <dbReference type="EMBL" id="OBZ78537.1"/>
    </source>
</evidence>
<dbReference type="AlphaFoldDB" id="A0A1C7MPD3"/>
<dbReference type="EMBL" id="LUGG01000001">
    <property type="protein sequence ID" value="OBZ78537.1"/>
    <property type="molecule type" value="Genomic_DNA"/>
</dbReference>
<evidence type="ECO:0000256" key="1">
    <source>
        <dbReference type="SAM" id="MobiDB-lite"/>
    </source>
</evidence>
<keyword evidence="3" id="KW-1185">Reference proteome</keyword>
<accession>A0A1C7MPD3</accession>
<feature type="region of interest" description="Disordered" evidence="1">
    <location>
        <begin position="769"/>
        <end position="789"/>
    </location>
</feature>
<dbReference type="Proteomes" id="UP000092993">
    <property type="component" value="Unassembled WGS sequence"/>
</dbReference>
<organism evidence="2 3">
    <name type="scientific">Grifola frondosa</name>
    <name type="common">Maitake</name>
    <name type="synonym">Polyporus frondosus</name>
    <dbReference type="NCBI Taxonomy" id="5627"/>
    <lineage>
        <taxon>Eukaryota</taxon>
        <taxon>Fungi</taxon>
        <taxon>Dikarya</taxon>
        <taxon>Basidiomycota</taxon>
        <taxon>Agaricomycotina</taxon>
        <taxon>Agaricomycetes</taxon>
        <taxon>Polyporales</taxon>
        <taxon>Grifolaceae</taxon>
        <taxon>Grifola</taxon>
    </lineage>
</organism>
<reference evidence="2 3" key="1">
    <citation type="submission" date="2016-03" db="EMBL/GenBank/DDBJ databases">
        <title>Whole genome sequencing of Grifola frondosa 9006-11.</title>
        <authorList>
            <person name="Min B."/>
            <person name="Park H."/>
            <person name="Kim J.-G."/>
            <person name="Cho H."/>
            <person name="Oh Y.-L."/>
            <person name="Kong W.-S."/>
            <person name="Choi I.-G."/>
        </authorList>
    </citation>
    <scope>NUCLEOTIDE SEQUENCE [LARGE SCALE GENOMIC DNA]</scope>
    <source>
        <strain evidence="2 3">9006-11</strain>
    </source>
</reference>